<dbReference type="InterPro" id="IPR011990">
    <property type="entry name" value="TPR-like_helical_dom_sf"/>
</dbReference>
<evidence type="ECO:0000256" key="4">
    <source>
        <dbReference type="ARBA" id="ARBA00022803"/>
    </source>
</evidence>
<dbReference type="CDD" id="cd05804">
    <property type="entry name" value="StaR_like"/>
    <property type="match status" value="1"/>
</dbReference>
<comment type="similarity">
    <text evidence="1">Belongs to the TTC38 family.</text>
</comment>
<sequence length="451" mass="50020">MQHDAQGLVITVDSHREAAHAYDHAIDGYTRFRADTAARVNALLAANPEFGMAHVLKGYFAMAALNGALVPQAREALASARRHVARATHREQAHAEALAHWIEGDLEHAISTWEQILESHPRDLLAFRLHHGNSFAIGRPERMLSAAEHILPHWCADVPGYFAILACRAFAHEECGQYLAAEAAGRAALALEPGDLWATHAVTHVMEMQGRRSEGIAFLEGLEPHWDAANNLKHHLWWHRALFHLERREFDTVLDLYDRRFRDLSSPLVTAMPDLYNDVLNATSMLFRLELRGVPAGGRWTELADKAEARIGDCLATFTLPHWMMALTGAGRWDAAQRLLDAVRDAARNTRNGHGQILRDAAAPACEAVLAHRRGDHAAAVAAMRPALGLLQHLGGSHAQRDVLEQLFVDSAMRAGLDDDVRLVLERVAGRHPVPPERRIGYAEAARRVVH</sequence>
<evidence type="ECO:0000313" key="5">
    <source>
        <dbReference type="EMBL" id="KDR44174.1"/>
    </source>
</evidence>
<dbReference type="PANTHER" id="PTHR16263">
    <property type="entry name" value="TETRATRICOPEPTIDE REPEAT PROTEIN 38"/>
    <property type="match status" value="1"/>
</dbReference>
<dbReference type="Gene3D" id="1.25.40.10">
    <property type="entry name" value="Tetratricopeptide repeat domain"/>
    <property type="match status" value="1"/>
</dbReference>
<keyword evidence="3" id="KW-0677">Repeat</keyword>
<protein>
    <recommendedName>
        <fullName evidence="2">Tetratricopeptide repeat protein 38</fullName>
    </recommendedName>
</protein>
<evidence type="ECO:0000313" key="6">
    <source>
        <dbReference type="Proteomes" id="UP000027466"/>
    </source>
</evidence>
<keyword evidence="4" id="KW-0802">TPR repeat</keyword>
<accession>A0A069PWI6</accession>
<name>A0A069PWI6_9BURK</name>
<evidence type="ECO:0000256" key="3">
    <source>
        <dbReference type="ARBA" id="ARBA00022737"/>
    </source>
</evidence>
<dbReference type="STRING" id="60547.GCA_000751215_04290"/>
<evidence type="ECO:0000256" key="1">
    <source>
        <dbReference type="ARBA" id="ARBA00005857"/>
    </source>
</evidence>
<dbReference type="AlphaFoldDB" id="A0A069PWI6"/>
<dbReference type="RefSeq" id="WP_051672239.1">
    <property type="nucleotide sequence ID" value="NZ_CADFFX010000002.1"/>
</dbReference>
<proteinExistence type="inferred from homology"/>
<dbReference type="PANTHER" id="PTHR16263:SF4">
    <property type="entry name" value="TETRATRICOPEPTIDE REPEAT PROTEIN 38"/>
    <property type="match status" value="1"/>
</dbReference>
<dbReference type="SUPFAM" id="SSF48452">
    <property type="entry name" value="TPR-like"/>
    <property type="match status" value="1"/>
</dbReference>
<reference evidence="5 6" key="1">
    <citation type="submission" date="2014-03" db="EMBL/GenBank/DDBJ databases">
        <title>Draft Genome Sequences of Four Burkholderia Strains.</title>
        <authorList>
            <person name="Liu X.Y."/>
            <person name="Li C.X."/>
            <person name="Xu J.H."/>
        </authorList>
    </citation>
    <scope>NUCLEOTIDE SEQUENCE [LARGE SCALE GENOMIC DNA]</scope>
    <source>
        <strain evidence="5 6">DSM 50014</strain>
    </source>
</reference>
<keyword evidence="6" id="KW-1185">Reference proteome</keyword>
<gene>
    <name evidence="5" type="ORF">BG61_19075</name>
</gene>
<organism evidence="5 6">
    <name type="scientific">Caballeronia glathei</name>
    <dbReference type="NCBI Taxonomy" id="60547"/>
    <lineage>
        <taxon>Bacteria</taxon>
        <taxon>Pseudomonadati</taxon>
        <taxon>Pseudomonadota</taxon>
        <taxon>Betaproteobacteria</taxon>
        <taxon>Burkholderiales</taxon>
        <taxon>Burkholderiaceae</taxon>
        <taxon>Caballeronia</taxon>
    </lineage>
</organism>
<comment type="caution">
    <text evidence="5">The sequence shown here is derived from an EMBL/GenBank/DDBJ whole genome shotgun (WGS) entry which is preliminary data.</text>
</comment>
<evidence type="ECO:0000256" key="2">
    <source>
        <dbReference type="ARBA" id="ARBA00019992"/>
    </source>
</evidence>
<dbReference type="Proteomes" id="UP000027466">
    <property type="component" value="Unassembled WGS sequence"/>
</dbReference>
<dbReference type="InterPro" id="IPR033891">
    <property type="entry name" value="TTC38"/>
</dbReference>
<dbReference type="EMBL" id="JFHC01000003">
    <property type="protein sequence ID" value="KDR44174.1"/>
    <property type="molecule type" value="Genomic_DNA"/>
</dbReference>